<dbReference type="InterPro" id="IPR013087">
    <property type="entry name" value="Znf_C2H2_type"/>
</dbReference>
<gene>
    <name evidence="3" type="ORF">Klosneuvirus_5_94</name>
</gene>
<dbReference type="PROSITE" id="PS50157">
    <property type="entry name" value="ZINC_FINGER_C2H2_2"/>
    <property type="match status" value="1"/>
</dbReference>
<dbReference type="PROSITE" id="PS00028">
    <property type="entry name" value="ZINC_FINGER_C2H2_1"/>
    <property type="match status" value="1"/>
</dbReference>
<dbReference type="EMBL" id="KY684112">
    <property type="protein sequence ID" value="ARF12424.1"/>
    <property type="molecule type" value="Genomic_DNA"/>
</dbReference>
<accession>A0A1V0SLC1</accession>
<dbReference type="Gene3D" id="3.30.160.60">
    <property type="entry name" value="Classic Zinc Finger"/>
    <property type="match status" value="1"/>
</dbReference>
<proteinExistence type="predicted"/>
<reference evidence="3" key="1">
    <citation type="journal article" date="2017" name="Science">
        <title>Giant viruses with an expanded complement of translation system components.</title>
        <authorList>
            <person name="Schulz F."/>
            <person name="Yutin N."/>
            <person name="Ivanova N.N."/>
            <person name="Ortega D.R."/>
            <person name="Lee T.K."/>
            <person name="Vierheilig J."/>
            <person name="Daims H."/>
            <person name="Horn M."/>
            <person name="Wagner M."/>
            <person name="Jensen G.J."/>
            <person name="Kyrpides N.C."/>
            <person name="Koonin E.V."/>
            <person name="Woyke T."/>
        </authorList>
    </citation>
    <scope>NUCLEOTIDE SEQUENCE</scope>
    <source>
        <strain evidence="3">KNV1</strain>
    </source>
</reference>
<keyword evidence="1" id="KW-0479">Metal-binding</keyword>
<evidence type="ECO:0000313" key="3">
    <source>
        <dbReference type="EMBL" id="ARF12424.1"/>
    </source>
</evidence>
<name>A0A1V0SLC1_9VIRU</name>
<protein>
    <recommendedName>
        <fullName evidence="2">C2H2-type domain-containing protein</fullName>
    </recommendedName>
</protein>
<keyword evidence="1" id="KW-0862">Zinc</keyword>
<evidence type="ECO:0000259" key="2">
    <source>
        <dbReference type="PROSITE" id="PS50157"/>
    </source>
</evidence>
<sequence>MDKPVNKYNCEQCKFSCDTKARWNAHIKTELHKTGKRKKRSDCKDPYKCLECNYVTKNSVAYKKHMLNIHSNKETREKEFKFYCKYCDIGTFSKDTFNIHNETDKHKIIVKRNQ</sequence>
<organism evidence="3">
    <name type="scientific">Klosneuvirus KNV1</name>
    <dbReference type="NCBI Taxonomy" id="1977640"/>
    <lineage>
        <taxon>Viruses</taxon>
        <taxon>Varidnaviria</taxon>
        <taxon>Bamfordvirae</taxon>
        <taxon>Nucleocytoviricota</taxon>
        <taxon>Megaviricetes</taxon>
        <taxon>Imitervirales</taxon>
        <taxon>Mimiviridae</taxon>
        <taxon>Klosneuvirinae</taxon>
        <taxon>Klosneuvirus</taxon>
    </lineage>
</organism>
<evidence type="ECO:0000256" key="1">
    <source>
        <dbReference type="PROSITE-ProRule" id="PRU00042"/>
    </source>
</evidence>
<feature type="domain" description="C2H2-type" evidence="2">
    <location>
        <begin position="47"/>
        <end position="75"/>
    </location>
</feature>
<keyword evidence="1" id="KW-0863">Zinc-finger</keyword>
<dbReference type="GO" id="GO:0008270">
    <property type="term" value="F:zinc ion binding"/>
    <property type="evidence" value="ECO:0007669"/>
    <property type="project" value="UniProtKB-KW"/>
</dbReference>
<dbReference type="Pfam" id="PF00096">
    <property type="entry name" value="zf-C2H2"/>
    <property type="match status" value="1"/>
</dbReference>
<dbReference type="SMART" id="SM00355">
    <property type="entry name" value="ZnF_C2H2"/>
    <property type="match status" value="3"/>
</dbReference>